<comment type="subcellular location">
    <subcellularLocation>
        <location evidence="1">Cell membrane</location>
        <topology evidence="1">Multi-pass membrane protein</topology>
    </subcellularLocation>
</comment>
<dbReference type="Pfam" id="PF07690">
    <property type="entry name" value="MFS_1"/>
    <property type="match status" value="2"/>
</dbReference>
<feature type="transmembrane region" description="Helical" evidence="7">
    <location>
        <begin position="305"/>
        <end position="322"/>
    </location>
</feature>
<evidence type="ECO:0000256" key="6">
    <source>
        <dbReference type="ARBA" id="ARBA00023136"/>
    </source>
</evidence>
<dbReference type="PANTHER" id="PTHR43414:SF1">
    <property type="entry name" value="PEPTIDE PERMEASE"/>
    <property type="match status" value="1"/>
</dbReference>
<proteinExistence type="predicted"/>
<evidence type="ECO:0000256" key="2">
    <source>
        <dbReference type="ARBA" id="ARBA00022448"/>
    </source>
</evidence>
<dbReference type="Gene3D" id="1.20.1250.20">
    <property type="entry name" value="MFS general substrate transporter like domains"/>
    <property type="match status" value="1"/>
</dbReference>
<evidence type="ECO:0000256" key="1">
    <source>
        <dbReference type="ARBA" id="ARBA00004651"/>
    </source>
</evidence>
<feature type="transmembrane region" description="Helical" evidence="7">
    <location>
        <begin position="253"/>
        <end position="272"/>
    </location>
</feature>
<dbReference type="PROSITE" id="PS50850">
    <property type="entry name" value="MFS"/>
    <property type="match status" value="1"/>
</dbReference>
<name>A0ABV5AN07_9BACL</name>
<dbReference type="EMBL" id="JBDXSU010000036">
    <property type="protein sequence ID" value="MFB5193050.1"/>
    <property type="molecule type" value="Genomic_DNA"/>
</dbReference>
<keyword evidence="3" id="KW-1003">Cell membrane</keyword>
<gene>
    <name evidence="9" type="ORF">KKP3000_002649</name>
</gene>
<feature type="transmembrane region" description="Helical" evidence="7">
    <location>
        <begin position="279"/>
        <end position="299"/>
    </location>
</feature>
<keyword evidence="10" id="KW-1185">Reference proteome</keyword>
<evidence type="ECO:0000256" key="5">
    <source>
        <dbReference type="ARBA" id="ARBA00022989"/>
    </source>
</evidence>
<keyword evidence="2" id="KW-0813">Transport</keyword>
<evidence type="ECO:0000256" key="3">
    <source>
        <dbReference type="ARBA" id="ARBA00022475"/>
    </source>
</evidence>
<keyword evidence="5 7" id="KW-1133">Transmembrane helix</keyword>
<organism evidence="9 10">
    <name type="scientific">Alicyclobacillus fastidiosus</name>
    <dbReference type="NCBI Taxonomy" id="392011"/>
    <lineage>
        <taxon>Bacteria</taxon>
        <taxon>Bacillati</taxon>
        <taxon>Bacillota</taxon>
        <taxon>Bacilli</taxon>
        <taxon>Bacillales</taxon>
        <taxon>Alicyclobacillaceae</taxon>
        <taxon>Alicyclobacillus</taxon>
    </lineage>
</organism>
<evidence type="ECO:0000256" key="4">
    <source>
        <dbReference type="ARBA" id="ARBA00022692"/>
    </source>
</evidence>
<dbReference type="SUPFAM" id="SSF103473">
    <property type="entry name" value="MFS general substrate transporter"/>
    <property type="match status" value="1"/>
</dbReference>
<dbReference type="RefSeq" id="WP_275473209.1">
    <property type="nucleotide sequence ID" value="NZ_CP162940.1"/>
</dbReference>
<dbReference type="PANTHER" id="PTHR43414">
    <property type="entry name" value="MULTIDRUG RESISTANCE PROTEIN MDTG"/>
    <property type="match status" value="1"/>
</dbReference>
<dbReference type="InterPro" id="IPR020846">
    <property type="entry name" value="MFS_dom"/>
</dbReference>
<dbReference type="CDD" id="cd17329">
    <property type="entry name" value="MFS_MdtH_MDR_like"/>
    <property type="match status" value="1"/>
</dbReference>
<dbReference type="InterPro" id="IPR001958">
    <property type="entry name" value="Tet-R_TetA/multi-R_MdtG-like"/>
</dbReference>
<dbReference type="InterPro" id="IPR011701">
    <property type="entry name" value="MFS"/>
</dbReference>
<evidence type="ECO:0000313" key="10">
    <source>
        <dbReference type="Proteomes" id="UP001579974"/>
    </source>
</evidence>
<keyword evidence="4 7" id="KW-0812">Transmembrane</keyword>
<evidence type="ECO:0000313" key="9">
    <source>
        <dbReference type="EMBL" id="MFB5193050.1"/>
    </source>
</evidence>
<dbReference type="InterPro" id="IPR036259">
    <property type="entry name" value="MFS_trans_sf"/>
</dbReference>
<evidence type="ECO:0000256" key="7">
    <source>
        <dbReference type="SAM" id="Phobius"/>
    </source>
</evidence>
<protein>
    <submittedName>
        <fullName evidence="9">MFS transporter</fullName>
    </submittedName>
</protein>
<feature type="transmembrane region" description="Helical" evidence="7">
    <location>
        <begin position="45"/>
        <end position="67"/>
    </location>
</feature>
<comment type="caution">
    <text evidence="9">The sequence shown here is derived from an EMBL/GenBank/DDBJ whole genome shotgun (WGS) entry which is preliminary data.</text>
</comment>
<feature type="transmembrane region" description="Helical" evidence="7">
    <location>
        <begin position="214"/>
        <end position="233"/>
    </location>
</feature>
<feature type="transmembrane region" description="Helical" evidence="7">
    <location>
        <begin position="79"/>
        <end position="96"/>
    </location>
</feature>
<feature type="transmembrane region" description="Helical" evidence="7">
    <location>
        <begin position="102"/>
        <end position="122"/>
    </location>
</feature>
<sequence length="412" mass="44856">MNRLSLQLNRNAVVWWMQSATGVTQTTQFMVMPFMALYMSSHTHAAPSVVGLAVGTISLTSTVLSFLGGSLADRFGRKWVMALAMLVSTLAMLQFAAASSVWSFFVVSVLTGLSRALFGPASQAMLTDLTPPEGRSRVFGMNYWMNNIGAAVGPIIGGMIGSEAPKLTFYLAAGISAVYMAVIAICFPESRRPSREARDEVSLRDAIQILRTDYALIVFIVAGILTSIGYSQFDTTLPQFMQTLFGTHTASHDYSYIFAATGFEVVVLQFLVNRFSQRLEIGSVLLVSQAIYAMSFFGIGLSHTFIAFLAWSVILTLGEVMAAPRLAQYISMLADERMRGAYFGANSLSNLGFFVGPFMGGVLLHQLGAFSVFGVVALFALCAGPMYRLSHRMYVHRAKADARDGEKTALRI</sequence>
<accession>A0ABV5AN07</accession>
<feature type="transmembrane region" description="Helical" evidence="7">
    <location>
        <begin position="167"/>
        <end position="188"/>
    </location>
</feature>
<feature type="transmembrane region" description="Helical" evidence="7">
    <location>
        <begin position="12"/>
        <end position="39"/>
    </location>
</feature>
<evidence type="ECO:0000259" key="8">
    <source>
        <dbReference type="PROSITE" id="PS50850"/>
    </source>
</evidence>
<dbReference type="PRINTS" id="PR01035">
    <property type="entry name" value="TCRTETA"/>
</dbReference>
<feature type="transmembrane region" description="Helical" evidence="7">
    <location>
        <begin position="343"/>
        <end position="364"/>
    </location>
</feature>
<feature type="transmembrane region" description="Helical" evidence="7">
    <location>
        <begin position="143"/>
        <end position="161"/>
    </location>
</feature>
<feature type="transmembrane region" description="Helical" evidence="7">
    <location>
        <begin position="370"/>
        <end position="389"/>
    </location>
</feature>
<feature type="domain" description="Major facilitator superfamily (MFS) profile" evidence="8">
    <location>
        <begin position="1"/>
        <end position="392"/>
    </location>
</feature>
<keyword evidence="6 7" id="KW-0472">Membrane</keyword>
<dbReference type="Proteomes" id="UP001579974">
    <property type="component" value="Unassembled WGS sequence"/>
</dbReference>
<reference evidence="9 10" key="1">
    <citation type="journal article" date="2024" name="Int. J. Mol. Sci.">
        <title>Exploration of Alicyclobacillus spp. Genome in Search of Antibiotic Resistance.</title>
        <authorList>
            <person name="Bucka-Kolendo J."/>
            <person name="Kiousi D.E."/>
            <person name="Dekowska A."/>
            <person name="Mikolajczuk-Szczyrba A."/>
            <person name="Karadedos D.M."/>
            <person name="Michael P."/>
            <person name="Galanis A."/>
            <person name="Sokolowska B."/>
        </authorList>
    </citation>
    <scope>NUCLEOTIDE SEQUENCE [LARGE SCALE GENOMIC DNA]</scope>
    <source>
        <strain evidence="9 10">KKP 3000</strain>
    </source>
</reference>